<evidence type="ECO:0000256" key="3">
    <source>
        <dbReference type="ARBA" id="ARBA00022485"/>
    </source>
</evidence>
<dbReference type="InterPro" id="IPR013785">
    <property type="entry name" value="Aldolase_TIM"/>
</dbReference>
<dbReference type="SFLD" id="SFLDS00029">
    <property type="entry name" value="Radical_SAM"/>
    <property type="match status" value="1"/>
</dbReference>
<dbReference type="EMBL" id="DXFD01000080">
    <property type="protein sequence ID" value="HIX47059.1"/>
    <property type="molecule type" value="Genomic_DNA"/>
</dbReference>
<evidence type="ECO:0000256" key="8">
    <source>
        <dbReference type="ARBA" id="ARBA00023014"/>
    </source>
</evidence>
<dbReference type="GO" id="GO:0016491">
    <property type="term" value="F:oxidoreductase activity"/>
    <property type="evidence" value="ECO:0007669"/>
    <property type="project" value="UniProtKB-KW"/>
</dbReference>
<dbReference type="InterPro" id="IPR001989">
    <property type="entry name" value="Radical_activat_CS"/>
</dbReference>
<evidence type="ECO:0000313" key="11">
    <source>
        <dbReference type="Proteomes" id="UP000824249"/>
    </source>
</evidence>
<keyword evidence="3" id="KW-0004">4Fe-4S</keyword>
<dbReference type="PROSITE" id="PS01087">
    <property type="entry name" value="RADICAL_ACTIVATING"/>
    <property type="match status" value="1"/>
</dbReference>
<comment type="similarity">
    <text evidence="2">Belongs to the organic radical-activating enzymes family.</text>
</comment>
<gene>
    <name evidence="10" type="ORF">H9737_05145</name>
</gene>
<dbReference type="SFLD" id="SFLDG01066">
    <property type="entry name" value="organic_radical-activating_enz"/>
    <property type="match status" value="1"/>
</dbReference>
<evidence type="ECO:0000259" key="9">
    <source>
        <dbReference type="PROSITE" id="PS51918"/>
    </source>
</evidence>
<feature type="domain" description="Radical SAM core" evidence="9">
    <location>
        <begin position="22"/>
        <end position="228"/>
    </location>
</feature>
<accession>A0A9D1VUF9</accession>
<dbReference type="GO" id="GO:0051539">
    <property type="term" value="F:4 iron, 4 sulfur cluster binding"/>
    <property type="evidence" value="ECO:0007669"/>
    <property type="project" value="UniProtKB-KW"/>
</dbReference>
<reference evidence="10" key="2">
    <citation type="submission" date="2021-04" db="EMBL/GenBank/DDBJ databases">
        <authorList>
            <person name="Gilroy R."/>
        </authorList>
    </citation>
    <scope>NUCLEOTIDE SEQUENCE</scope>
    <source>
        <strain evidence="10">26628</strain>
    </source>
</reference>
<keyword evidence="7" id="KW-0408">Iron</keyword>
<dbReference type="CDD" id="cd01335">
    <property type="entry name" value="Radical_SAM"/>
    <property type="match status" value="1"/>
</dbReference>
<name>A0A9D1VUF9_9FIRM</name>
<evidence type="ECO:0000256" key="5">
    <source>
        <dbReference type="ARBA" id="ARBA00022723"/>
    </source>
</evidence>
<dbReference type="PROSITE" id="PS51918">
    <property type="entry name" value="RADICAL_SAM"/>
    <property type="match status" value="1"/>
</dbReference>
<reference evidence="10" key="1">
    <citation type="journal article" date="2021" name="PeerJ">
        <title>Extensive microbial diversity within the chicken gut microbiome revealed by metagenomics and culture.</title>
        <authorList>
            <person name="Gilroy R."/>
            <person name="Ravi A."/>
            <person name="Getino M."/>
            <person name="Pursley I."/>
            <person name="Horton D.L."/>
            <person name="Alikhan N.F."/>
            <person name="Baker D."/>
            <person name="Gharbi K."/>
            <person name="Hall N."/>
            <person name="Watson M."/>
            <person name="Adriaenssens E.M."/>
            <person name="Foster-Nyarko E."/>
            <person name="Jarju S."/>
            <person name="Secka A."/>
            <person name="Antonio M."/>
            <person name="Oren A."/>
            <person name="Chaudhuri R.R."/>
            <person name="La Ragione R."/>
            <person name="Hildebrand F."/>
            <person name="Pallen M.J."/>
        </authorList>
    </citation>
    <scope>NUCLEOTIDE SEQUENCE</scope>
    <source>
        <strain evidence="10">26628</strain>
    </source>
</reference>
<keyword evidence="8" id="KW-0411">Iron-sulfur</keyword>
<evidence type="ECO:0000256" key="6">
    <source>
        <dbReference type="ARBA" id="ARBA00023002"/>
    </source>
</evidence>
<comment type="caution">
    <text evidence="10">The sequence shown here is derived from an EMBL/GenBank/DDBJ whole genome shotgun (WGS) entry which is preliminary data.</text>
</comment>
<proteinExistence type="inferred from homology"/>
<dbReference type="AlphaFoldDB" id="A0A9D1VUF9"/>
<dbReference type="Proteomes" id="UP000824249">
    <property type="component" value="Unassembled WGS sequence"/>
</dbReference>
<evidence type="ECO:0000256" key="2">
    <source>
        <dbReference type="ARBA" id="ARBA00009777"/>
    </source>
</evidence>
<dbReference type="PANTHER" id="PTHR30352">
    <property type="entry name" value="PYRUVATE FORMATE-LYASE-ACTIVATING ENZYME"/>
    <property type="match status" value="1"/>
</dbReference>
<evidence type="ECO:0000256" key="4">
    <source>
        <dbReference type="ARBA" id="ARBA00022691"/>
    </source>
</evidence>
<dbReference type="GO" id="GO:0046872">
    <property type="term" value="F:metal ion binding"/>
    <property type="evidence" value="ECO:0007669"/>
    <property type="project" value="UniProtKB-KW"/>
</dbReference>
<organism evidence="10 11">
    <name type="scientific">Candidatus Borkfalkia faecigallinarum</name>
    <dbReference type="NCBI Taxonomy" id="2838509"/>
    <lineage>
        <taxon>Bacteria</taxon>
        <taxon>Bacillati</taxon>
        <taxon>Bacillota</taxon>
        <taxon>Clostridia</taxon>
        <taxon>Christensenellales</taxon>
        <taxon>Christensenellaceae</taxon>
        <taxon>Candidatus Borkfalkia</taxon>
    </lineage>
</organism>
<dbReference type="InterPro" id="IPR034457">
    <property type="entry name" value="Organic_radical-activating"/>
</dbReference>
<keyword evidence="6" id="KW-0560">Oxidoreductase</keyword>
<keyword evidence="5" id="KW-0479">Metal-binding</keyword>
<dbReference type="Pfam" id="PF13353">
    <property type="entry name" value="Fer4_12"/>
    <property type="match status" value="1"/>
</dbReference>
<comment type="cofactor">
    <cofactor evidence="1">
        <name>[4Fe-4S] cluster</name>
        <dbReference type="ChEBI" id="CHEBI:49883"/>
    </cofactor>
</comment>
<dbReference type="InterPro" id="IPR058240">
    <property type="entry name" value="rSAM_sf"/>
</dbReference>
<evidence type="ECO:0000256" key="1">
    <source>
        <dbReference type="ARBA" id="ARBA00001966"/>
    </source>
</evidence>
<evidence type="ECO:0000256" key="7">
    <source>
        <dbReference type="ARBA" id="ARBA00023004"/>
    </source>
</evidence>
<dbReference type="InterPro" id="IPR007197">
    <property type="entry name" value="rSAM"/>
</dbReference>
<keyword evidence="4" id="KW-0949">S-adenosyl-L-methionine</keyword>
<dbReference type="SUPFAM" id="SSF102114">
    <property type="entry name" value="Radical SAM enzymes"/>
    <property type="match status" value="1"/>
</dbReference>
<evidence type="ECO:0000313" key="10">
    <source>
        <dbReference type="EMBL" id="HIX47059.1"/>
    </source>
</evidence>
<sequence length="235" mass="26137">MSGREEGRSVGYIDSVYCGSGVDGPGLRCVVFFSGCNLRCPFCHNPETLYKRGTMSDINGLLERLKRYRGYFRRGGVTLSGGEPFLQRGFALALAQALRAEGIRVCIETNGHICDPALIAAGDIVCDVKNQQTDDLSPYERFFAECVRQGKTAAVTNVLVPGVNDGEEKVRALARLVHRYFPQARIRFLPFRKLCVQKYEELGIAFPYASVREAEDEDVDRAEMIARNAVIDPET</sequence>
<protein>
    <submittedName>
        <fullName evidence="10">Radical SAM protein</fullName>
    </submittedName>
</protein>
<dbReference type="Gene3D" id="3.20.20.70">
    <property type="entry name" value="Aldolase class I"/>
    <property type="match status" value="1"/>
</dbReference>